<evidence type="ECO:0000313" key="4">
    <source>
        <dbReference type="Proteomes" id="UP001151518"/>
    </source>
</evidence>
<dbReference type="PROSITE" id="PS50911">
    <property type="entry name" value="CHAP"/>
    <property type="match status" value="1"/>
</dbReference>
<comment type="caution">
    <text evidence="3">The sequence shown here is derived from an EMBL/GenBank/DDBJ whole genome shotgun (WGS) entry which is preliminary data.</text>
</comment>
<protein>
    <recommendedName>
        <fullName evidence="2">Peptidase C51 domain-containing protein</fullName>
    </recommendedName>
</protein>
<feature type="domain" description="Peptidase C51" evidence="2">
    <location>
        <begin position="109"/>
        <end position="233"/>
    </location>
</feature>
<dbReference type="InterPro" id="IPR038765">
    <property type="entry name" value="Papain-like_cys_pep_sf"/>
</dbReference>
<evidence type="ECO:0000259" key="2">
    <source>
        <dbReference type="PROSITE" id="PS50911"/>
    </source>
</evidence>
<dbReference type="SUPFAM" id="SSF54001">
    <property type="entry name" value="Cysteine proteinases"/>
    <property type="match status" value="1"/>
</dbReference>
<dbReference type="AlphaFoldDB" id="A0A9W8KX50"/>
<dbReference type="Pfam" id="PF05257">
    <property type="entry name" value="CHAP"/>
    <property type="match status" value="1"/>
</dbReference>
<dbReference type="Gene3D" id="2.30.30.40">
    <property type="entry name" value="SH3 Domains"/>
    <property type="match status" value="1"/>
</dbReference>
<dbReference type="OrthoDB" id="5358886at2759"/>
<accession>A0A9W8KX50</accession>
<dbReference type="EMBL" id="JANBTW010000045">
    <property type="protein sequence ID" value="KAJ2675722.1"/>
    <property type="molecule type" value="Genomic_DNA"/>
</dbReference>
<name>A0A9W8KX50_9FUNG</name>
<keyword evidence="1" id="KW-0732">Signal</keyword>
<feature type="signal peptide" evidence="1">
    <location>
        <begin position="1"/>
        <end position="21"/>
    </location>
</feature>
<evidence type="ECO:0000313" key="3">
    <source>
        <dbReference type="EMBL" id="KAJ2675722.1"/>
    </source>
</evidence>
<reference evidence="3" key="1">
    <citation type="submission" date="2022-07" db="EMBL/GenBank/DDBJ databases">
        <title>Phylogenomic reconstructions and comparative analyses of Kickxellomycotina fungi.</title>
        <authorList>
            <person name="Reynolds N.K."/>
            <person name="Stajich J.E."/>
            <person name="Barry K."/>
            <person name="Grigoriev I.V."/>
            <person name="Crous P."/>
            <person name="Smith M.E."/>
        </authorList>
    </citation>
    <scope>NUCLEOTIDE SEQUENCE</scope>
    <source>
        <strain evidence="3">NRRL 3115</strain>
    </source>
</reference>
<organism evidence="3 4">
    <name type="scientific">Coemansia spiralis</name>
    <dbReference type="NCBI Taxonomy" id="417178"/>
    <lineage>
        <taxon>Eukaryota</taxon>
        <taxon>Fungi</taxon>
        <taxon>Fungi incertae sedis</taxon>
        <taxon>Zoopagomycota</taxon>
        <taxon>Kickxellomycotina</taxon>
        <taxon>Kickxellomycetes</taxon>
        <taxon>Kickxellales</taxon>
        <taxon>Kickxellaceae</taxon>
        <taxon>Coemansia</taxon>
    </lineage>
</organism>
<proteinExistence type="predicted"/>
<sequence length="236" mass="25888">MIKLAAFVAACLIAFALPIEAYRIYKATTVNCRSGPNTSSKVVRTYDTNDNISLTCQTSGNNINGNTLWDKTTDDCYVSDYYLQTGSNGYVAKHCDSSSGGSCTSSVPGPIEDDYPYPSQCDGVDPWNYYKCQCTSFVAWRINSRLGVEFNNHYKGPNWGNANTWGNAARSTGVPINSNPVPGCVAQTNSGSAGHVAWVAKVSGSQVTIEEYNWMYHKYSTRTVPKSTFNYIHIKV</sequence>
<gene>
    <name evidence="3" type="ORF">GGI25_003816</name>
</gene>
<evidence type="ECO:0000256" key="1">
    <source>
        <dbReference type="SAM" id="SignalP"/>
    </source>
</evidence>
<feature type="chain" id="PRO_5040769778" description="Peptidase C51 domain-containing protein" evidence="1">
    <location>
        <begin position="22"/>
        <end position="236"/>
    </location>
</feature>
<dbReference type="Proteomes" id="UP001151518">
    <property type="component" value="Unassembled WGS sequence"/>
</dbReference>
<dbReference type="InterPro" id="IPR007921">
    <property type="entry name" value="CHAP_dom"/>
</dbReference>
<dbReference type="Gene3D" id="3.90.1720.10">
    <property type="entry name" value="endopeptidase domain like (from Nostoc punctiforme)"/>
    <property type="match status" value="1"/>
</dbReference>